<dbReference type="PANTHER" id="PTHR30093">
    <property type="entry name" value="GENERAL SECRETION PATHWAY PROTEIN G"/>
    <property type="match status" value="1"/>
</dbReference>
<protein>
    <submittedName>
        <fullName evidence="7">Type II secretion envelope pseudopilin protein (PulG,guides folded protein to PulD in outer membrane)</fullName>
    </submittedName>
</protein>
<evidence type="ECO:0000256" key="4">
    <source>
        <dbReference type="ARBA" id="ARBA00022989"/>
    </source>
</evidence>
<name>A0A6S6S727_9BACT</name>
<dbReference type="PANTHER" id="PTHR30093:SF44">
    <property type="entry name" value="TYPE II SECRETION SYSTEM CORE PROTEIN G"/>
    <property type="match status" value="1"/>
</dbReference>
<accession>A0A6S6S727</accession>
<evidence type="ECO:0000256" key="2">
    <source>
        <dbReference type="ARBA" id="ARBA00022481"/>
    </source>
</evidence>
<keyword evidence="2" id="KW-0488">Methylation</keyword>
<dbReference type="Pfam" id="PF07963">
    <property type="entry name" value="N_methyl"/>
    <property type="match status" value="1"/>
</dbReference>
<dbReference type="Gene3D" id="3.30.700.10">
    <property type="entry name" value="Glycoprotein, Type 4 Pilin"/>
    <property type="match status" value="1"/>
</dbReference>
<reference evidence="7" key="1">
    <citation type="submission" date="2020-01" db="EMBL/GenBank/DDBJ databases">
        <authorList>
            <person name="Meier V. D."/>
            <person name="Meier V D."/>
        </authorList>
    </citation>
    <scope>NUCLEOTIDE SEQUENCE</scope>
    <source>
        <strain evidence="7">HLG_WM_MAG_05</strain>
    </source>
</reference>
<dbReference type="AlphaFoldDB" id="A0A6S6S727"/>
<proteinExistence type="predicted"/>
<dbReference type="EMBL" id="CACVAU010000017">
    <property type="protein sequence ID" value="CAA6805542.1"/>
    <property type="molecule type" value="Genomic_DNA"/>
</dbReference>
<keyword evidence="4 6" id="KW-1133">Transmembrane helix</keyword>
<keyword evidence="3 6" id="KW-0812">Transmembrane</keyword>
<evidence type="ECO:0000256" key="3">
    <source>
        <dbReference type="ARBA" id="ARBA00022692"/>
    </source>
</evidence>
<comment type="subcellular location">
    <subcellularLocation>
        <location evidence="1">Membrane</location>
        <topology evidence="1">Single-pass membrane protein</topology>
    </subcellularLocation>
</comment>
<feature type="transmembrane region" description="Helical" evidence="6">
    <location>
        <begin position="12"/>
        <end position="33"/>
    </location>
</feature>
<dbReference type="NCBIfam" id="TIGR02532">
    <property type="entry name" value="IV_pilin_GFxxxE"/>
    <property type="match status" value="1"/>
</dbReference>
<dbReference type="InterPro" id="IPR045584">
    <property type="entry name" value="Pilin-like"/>
</dbReference>
<dbReference type="SUPFAM" id="SSF54523">
    <property type="entry name" value="Pili subunits"/>
    <property type="match status" value="1"/>
</dbReference>
<evidence type="ECO:0000256" key="1">
    <source>
        <dbReference type="ARBA" id="ARBA00004167"/>
    </source>
</evidence>
<evidence type="ECO:0000256" key="5">
    <source>
        <dbReference type="ARBA" id="ARBA00023136"/>
    </source>
</evidence>
<gene>
    <name evidence="7" type="ORF">HELGO_WM12349</name>
</gene>
<organism evidence="7">
    <name type="scientific">uncultured Sulfurovum sp</name>
    <dbReference type="NCBI Taxonomy" id="269237"/>
    <lineage>
        <taxon>Bacteria</taxon>
        <taxon>Pseudomonadati</taxon>
        <taxon>Campylobacterota</taxon>
        <taxon>Epsilonproteobacteria</taxon>
        <taxon>Campylobacterales</taxon>
        <taxon>Sulfurovaceae</taxon>
        <taxon>Sulfurovum</taxon>
        <taxon>environmental samples</taxon>
    </lineage>
</organism>
<dbReference type="GO" id="GO:0016020">
    <property type="term" value="C:membrane"/>
    <property type="evidence" value="ECO:0007669"/>
    <property type="project" value="UniProtKB-SubCell"/>
</dbReference>
<evidence type="ECO:0000256" key="6">
    <source>
        <dbReference type="SAM" id="Phobius"/>
    </source>
</evidence>
<sequence length="166" mass="17254">MTNTNNVQTKKGFTMIELIFVIVIIGILAAVAIPRLAATRDDARVATSLAEITNVVNEMSTFYTANGSYTTGAAAINTLTNTDLFTGNACIVEATQIISGTTYSYCTDSGNGGLEVCTNFTPTDANGTLLVAAGAGNGNVCAGIQNTDAFTDLARTYVNGGSRVRF</sequence>
<keyword evidence="5 6" id="KW-0472">Membrane</keyword>
<dbReference type="InterPro" id="IPR012902">
    <property type="entry name" value="N_methyl_site"/>
</dbReference>
<evidence type="ECO:0000313" key="7">
    <source>
        <dbReference type="EMBL" id="CAA6805542.1"/>
    </source>
</evidence>